<evidence type="ECO:0000256" key="2">
    <source>
        <dbReference type="ARBA" id="ARBA00022846"/>
    </source>
</evidence>
<evidence type="ECO:0000256" key="3">
    <source>
        <dbReference type="ARBA" id="ARBA00023273"/>
    </source>
</evidence>
<accession>A0A9W7AL88</accession>
<dbReference type="Pfam" id="PF02197">
    <property type="entry name" value="RIIa"/>
    <property type="match status" value="1"/>
</dbReference>
<dbReference type="PANTHER" id="PTHR14952:SF9">
    <property type="entry name" value="EF-HAND DOMAIN-CONTAINING PROTEIN"/>
    <property type="match status" value="1"/>
</dbReference>
<proteinExistence type="inferred from homology"/>
<keyword evidence="2" id="KW-0969">Cilium</keyword>
<keyword evidence="3" id="KW-0966">Cell projection</keyword>
<keyword evidence="2" id="KW-0282">Flagellum</keyword>
<dbReference type="Proteomes" id="UP001165085">
    <property type="component" value="Unassembled WGS sequence"/>
</dbReference>
<dbReference type="PANTHER" id="PTHR14952">
    <property type="entry name" value="ROPPORIN-1-LIKE PROTEIN"/>
    <property type="match status" value="1"/>
</dbReference>
<evidence type="ECO:0000313" key="7">
    <source>
        <dbReference type="EMBL" id="GMH72616.1"/>
    </source>
</evidence>
<comment type="subcellular location">
    <subcellularLocation>
        <location evidence="1">Cell projection</location>
        <location evidence="1">Cilium</location>
        <location evidence="1">Flagellum</location>
    </subcellularLocation>
</comment>
<organism evidence="7 8">
    <name type="scientific">Triparma strigata</name>
    <dbReference type="NCBI Taxonomy" id="1606541"/>
    <lineage>
        <taxon>Eukaryota</taxon>
        <taxon>Sar</taxon>
        <taxon>Stramenopiles</taxon>
        <taxon>Ochrophyta</taxon>
        <taxon>Bolidophyceae</taxon>
        <taxon>Parmales</taxon>
        <taxon>Triparmaceae</taxon>
        <taxon>Triparma</taxon>
    </lineage>
</organism>
<name>A0A9W7AL88_9STRA</name>
<gene>
    <name evidence="7" type="ORF">TrST_g9879</name>
</gene>
<sequence length="69" mass="7801">MEVNRIFSAEQIEVHPELPGMLKEYTKAVIRENPKDLLAFSAEYFRKKADIPGEPVPGSQESNNKPEDA</sequence>
<reference evidence="8" key="1">
    <citation type="journal article" date="2023" name="Commun. Biol.">
        <title>Genome analysis of Parmales, the sister group of diatoms, reveals the evolutionary specialization of diatoms from phago-mixotrophs to photoautotrophs.</title>
        <authorList>
            <person name="Ban H."/>
            <person name="Sato S."/>
            <person name="Yoshikawa S."/>
            <person name="Yamada K."/>
            <person name="Nakamura Y."/>
            <person name="Ichinomiya M."/>
            <person name="Sato N."/>
            <person name="Blanc-Mathieu R."/>
            <person name="Endo H."/>
            <person name="Kuwata A."/>
            <person name="Ogata H."/>
        </authorList>
    </citation>
    <scope>NUCLEOTIDE SEQUENCE [LARGE SCALE GENOMIC DNA]</scope>
    <source>
        <strain evidence="8">NIES 3701</strain>
    </source>
</reference>
<feature type="domain" description="RIIa" evidence="6">
    <location>
        <begin position="22"/>
        <end position="47"/>
    </location>
</feature>
<protein>
    <recommendedName>
        <fullName evidence="6">RIIa domain-containing protein</fullName>
    </recommendedName>
</protein>
<dbReference type="SUPFAM" id="SSF47391">
    <property type="entry name" value="Dimerization-anchoring domain of cAMP-dependent PK regulatory subunit"/>
    <property type="match status" value="1"/>
</dbReference>
<keyword evidence="8" id="KW-1185">Reference proteome</keyword>
<dbReference type="AlphaFoldDB" id="A0A9W7AL88"/>
<evidence type="ECO:0000256" key="4">
    <source>
        <dbReference type="ARBA" id="ARBA00035651"/>
    </source>
</evidence>
<evidence type="ECO:0000259" key="6">
    <source>
        <dbReference type="Pfam" id="PF02197"/>
    </source>
</evidence>
<evidence type="ECO:0000313" key="8">
    <source>
        <dbReference type="Proteomes" id="UP001165085"/>
    </source>
</evidence>
<feature type="region of interest" description="Disordered" evidence="5">
    <location>
        <begin position="50"/>
        <end position="69"/>
    </location>
</feature>
<dbReference type="Gene3D" id="1.20.890.10">
    <property type="entry name" value="cAMP-dependent protein kinase regulatory subunit, dimerization-anchoring domain"/>
    <property type="match status" value="1"/>
</dbReference>
<comment type="similarity">
    <text evidence="4">Belongs to the ropporin family.</text>
</comment>
<dbReference type="EMBL" id="BRXY01000158">
    <property type="protein sequence ID" value="GMH72616.1"/>
    <property type="molecule type" value="Genomic_DNA"/>
</dbReference>
<evidence type="ECO:0000256" key="1">
    <source>
        <dbReference type="ARBA" id="ARBA00004230"/>
    </source>
</evidence>
<dbReference type="InterPro" id="IPR003117">
    <property type="entry name" value="cAMP_dep_PK_reg_su_I/II_a/b"/>
</dbReference>
<dbReference type="GO" id="GO:0031514">
    <property type="term" value="C:motile cilium"/>
    <property type="evidence" value="ECO:0007669"/>
    <property type="project" value="UniProtKB-SubCell"/>
</dbReference>
<comment type="caution">
    <text evidence="7">The sequence shown here is derived from an EMBL/GenBank/DDBJ whole genome shotgun (WGS) entry which is preliminary data.</text>
</comment>
<dbReference type="CDD" id="cd22985">
    <property type="entry name" value="DD_CrRSP11-like"/>
    <property type="match status" value="1"/>
</dbReference>
<dbReference type="OrthoDB" id="10067602at2759"/>
<evidence type="ECO:0000256" key="5">
    <source>
        <dbReference type="SAM" id="MobiDB-lite"/>
    </source>
</evidence>